<organism evidence="1 2">
    <name type="scientific">Phytopseudomonas seleniipraecipitans</name>
    <dbReference type="NCBI Taxonomy" id="640205"/>
    <lineage>
        <taxon>Bacteria</taxon>
        <taxon>Pseudomonadati</taxon>
        <taxon>Pseudomonadota</taxon>
        <taxon>Gammaproteobacteria</taxon>
        <taxon>Pseudomonadales</taxon>
        <taxon>Pseudomonadaceae</taxon>
        <taxon>Phytopseudomonas</taxon>
    </lineage>
</organism>
<dbReference type="EMBL" id="FNBM01000002">
    <property type="protein sequence ID" value="SDF22691.1"/>
    <property type="molecule type" value="Genomic_DNA"/>
</dbReference>
<dbReference type="STRING" id="640205.SAMN05216381_1072"/>
<accession>A0A1G7JCN2</accession>
<evidence type="ECO:0008006" key="3">
    <source>
        <dbReference type="Google" id="ProtNLM"/>
    </source>
</evidence>
<protein>
    <recommendedName>
        <fullName evidence="3">GpW protein</fullName>
    </recommendedName>
</protein>
<name>A0A1G7JCN2_9GAMM</name>
<dbReference type="RefSeq" id="WP_092365561.1">
    <property type="nucleotide sequence ID" value="NZ_FNBM01000002.1"/>
</dbReference>
<dbReference type="Proteomes" id="UP000243378">
    <property type="component" value="Unassembled WGS sequence"/>
</dbReference>
<dbReference type="AlphaFoldDB" id="A0A1G7JCN2"/>
<gene>
    <name evidence="1" type="ORF">SAMN05216381_1072</name>
</gene>
<evidence type="ECO:0000313" key="2">
    <source>
        <dbReference type="Proteomes" id="UP000243378"/>
    </source>
</evidence>
<evidence type="ECO:0000313" key="1">
    <source>
        <dbReference type="EMBL" id="SDF22691.1"/>
    </source>
</evidence>
<dbReference type="OrthoDB" id="6992466at2"/>
<reference evidence="1 2" key="1">
    <citation type="submission" date="2016-10" db="EMBL/GenBank/DDBJ databases">
        <authorList>
            <person name="de Groot N.N."/>
        </authorList>
    </citation>
    <scope>NUCLEOTIDE SEQUENCE [LARGE SCALE GENOMIC DNA]</scope>
    <source>
        <strain evidence="1 2">LMG 25475</strain>
    </source>
</reference>
<sequence length="74" mass="8499">MKPKTEARIRLDEVRAAISRIVRGAQSVRYGDRQVNRAELASLRMLEQQYAREVAAEEARLAGRGRNRINYLSI</sequence>
<proteinExistence type="predicted"/>